<dbReference type="GO" id="GO:0008410">
    <property type="term" value="F:CoA-transferase activity"/>
    <property type="evidence" value="ECO:0007669"/>
    <property type="project" value="TreeGrafter"/>
</dbReference>
<gene>
    <name evidence="2" type="ORF">FJZ47_10615</name>
</gene>
<name>A0A937W2U7_UNCTE</name>
<evidence type="ECO:0000313" key="2">
    <source>
        <dbReference type="EMBL" id="MBM3224242.1"/>
    </source>
</evidence>
<dbReference type="EMBL" id="VGLS01000283">
    <property type="protein sequence ID" value="MBM3224242.1"/>
    <property type="molecule type" value="Genomic_DNA"/>
</dbReference>
<dbReference type="Gene3D" id="3.30.1540.10">
    <property type="entry name" value="formyl-coa transferase, domain 3"/>
    <property type="match status" value="1"/>
</dbReference>
<dbReference type="SUPFAM" id="SSF89796">
    <property type="entry name" value="CoA-transferase family III (CaiB/BaiF)"/>
    <property type="match status" value="1"/>
</dbReference>
<accession>A0A937W2U7</accession>
<proteinExistence type="predicted"/>
<reference evidence="2" key="1">
    <citation type="submission" date="2019-03" db="EMBL/GenBank/DDBJ databases">
        <title>Lake Tanganyika Metagenome-Assembled Genomes (MAGs).</title>
        <authorList>
            <person name="Tran P."/>
        </authorList>
    </citation>
    <scope>NUCLEOTIDE SEQUENCE</scope>
    <source>
        <strain evidence="2">K_DeepCast_65m_m2_066</strain>
    </source>
</reference>
<evidence type="ECO:0000256" key="1">
    <source>
        <dbReference type="ARBA" id="ARBA00022679"/>
    </source>
</evidence>
<dbReference type="AlphaFoldDB" id="A0A937W2U7"/>
<dbReference type="PANTHER" id="PTHR48207">
    <property type="entry name" value="SUCCINATE--HYDROXYMETHYLGLUTARATE COA-TRANSFERASE"/>
    <property type="match status" value="1"/>
</dbReference>
<dbReference type="Gene3D" id="3.40.50.10540">
    <property type="entry name" value="Crotonobetainyl-coa:carnitine coa-transferase, domain 1"/>
    <property type="match status" value="1"/>
</dbReference>
<sequence length="394" mass="42679">MSQATASKALSKYKVLDLTRARAGPTAVRQLADWGAQVIKIELPGSDNTPDFMDRHSPDFQNLHRNKRSMTLDLKHPEGRAIFMKLARDADVIVENYRPDVKHRLGIDYEAVKAINPRIVYGSISGFGQDGPYVDRPGVDPIVQGMGGHMMVTGEPGRGPMRSGAALSDVGAGLLCANGILTALLEREGSGEGQWVQASLIEAMIFLLDFQAARWTMARDLPAQVGNNHPTNAPMGVFKTQDGYITIAASRPMWRKLCIALDAPELLERPEYSSAASRVTHRAALNADIDQVTVTKTSAEWIEIMNKAGVPCGPIYTLEETFNDPQVQHLGIAQTVESPQLGPTTIIGQAFRLSRTPSRLVSAAPACGADTDDILRELGYGAEAIAALRAQQVI</sequence>
<dbReference type="InterPro" id="IPR044855">
    <property type="entry name" value="CoA-Trfase_III_dom3_sf"/>
</dbReference>
<protein>
    <submittedName>
        <fullName evidence="2">CoA transferase</fullName>
    </submittedName>
</protein>
<dbReference type="InterPro" id="IPR050483">
    <property type="entry name" value="CoA-transferase_III_domain"/>
</dbReference>
<dbReference type="InterPro" id="IPR003673">
    <property type="entry name" value="CoA-Trfase_fam_III"/>
</dbReference>
<organism evidence="2 3">
    <name type="scientific">Tectimicrobiota bacterium</name>
    <dbReference type="NCBI Taxonomy" id="2528274"/>
    <lineage>
        <taxon>Bacteria</taxon>
        <taxon>Pseudomonadati</taxon>
        <taxon>Nitrospinota/Tectimicrobiota group</taxon>
        <taxon>Candidatus Tectimicrobiota</taxon>
    </lineage>
</organism>
<dbReference type="InterPro" id="IPR023606">
    <property type="entry name" value="CoA-Trfase_III_dom_1_sf"/>
</dbReference>
<dbReference type="Proteomes" id="UP000712673">
    <property type="component" value="Unassembled WGS sequence"/>
</dbReference>
<dbReference type="Pfam" id="PF02515">
    <property type="entry name" value="CoA_transf_3"/>
    <property type="match status" value="1"/>
</dbReference>
<comment type="caution">
    <text evidence="2">The sequence shown here is derived from an EMBL/GenBank/DDBJ whole genome shotgun (WGS) entry which is preliminary data.</text>
</comment>
<evidence type="ECO:0000313" key="3">
    <source>
        <dbReference type="Proteomes" id="UP000712673"/>
    </source>
</evidence>
<keyword evidence="1 2" id="KW-0808">Transferase</keyword>
<dbReference type="PANTHER" id="PTHR48207:SF3">
    <property type="entry name" value="SUCCINATE--HYDROXYMETHYLGLUTARATE COA-TRANSFERASE"/>
    <property type="match status" value="1"/>
</dbReference>